<dbReference type="Gene3D" id="3.30.710.10">
    <property type="entry name" value="Potassium Channel Kv1.1, Chain A"/>
    <property type="match status" value="1"/>
</dbReference>
<dbReference type="Proteomes" id="UP000298663">
    <property type="component" value="Unassembled WGS sequence"/>
</dbReference>
<evidence type="ECO:0000256" key="1">
    <source>
        <dbReference type="ARBA" id="ARBA00004123"/>
    </source>
</evidence>
<feature type="domain" description="SKP1 component POZ" evidence="3">
    <location>
        <begin position="20"/>
        <end position="52"/>
    </location>
</feature>
<comment type="subcellular location">
    <subcellularLocation>
        <location evidence="1">Nucleus</location>
    </subcellularLocation>
</comment>
<dbReference type="InterPro" id="IPR011333">
    <property type="entry name" value="SKP1/BTB/POZ_sf"/>
</dbReference>
<dbReference type="PANTHER" id="PTHR20648">
    <property type="entry name" value="ELONGIN-C"/>
    <property type="match status" value="1"/>
</dbReference>
<dbReference type="STRING" id="34508.A0A4U5PJA8"/>
<dbReference type="OrthoDB" id="249087at2759"/>
<evidence type="ECO:0000313" key="5">
    <source>
        <dbReference type="Proteomes" id="UP000298663"/>
    </source>
</evidence>
<dbReference type="AlphaFoldDB" id="A0A4U5PJA8"/>
<accession>A0A4U5PJA8</accession>
<comment type="caution">
    <text evidence="4">The sequence shown here is derived from an EMBL/GenBank/DDBJ whole genome shotgun (WGS) entry which is preliminary data.</text>
</comment>
<name>A0A4U5PJA8_STECR</name>
<dbReference type="GO" id="GO:0005634">
    <property type="term" value="C:nucleus"/>
    <property type="evidence" value="ECO:0007669"/>
    <property type="project" value="UniProtKB-SubCell"/>
</dbReference>
<evidence type="ECO:0000256" key="2">
    <source>
        <dbReference type="SAM" id="MobiDB-lite"/>
    </source>
</evidence>
<evidence type="ECO:0000313" key="4">
    <source>
        <dbReference type="EMBL" id="TKR96739.1"/>
    </source>
</evidence>
<proteinExistence type="predicted"/>
<reference evidence="4 5" key="2">
    <citation type="journal article" date="2019" name="G3 (Bethesda)">
        <title>Hybrid Assembly of the Genome of the Entomopathogenic Nematode Steinernema carpocapsae Identifies the X-Chromosome.</title>
        <authorList>
            <person name="Serra L."/>
            <person name="Macchietto M."/>
            <person name="Macias-Munoz A."/>
            <person name="McGill C.J."/>
            <person name="Rodriguez I.M."/>
            <person name="Rodriguez B."/>
            <person name="Murad R."/>
            <person name="Mortazavi A."/>
        </authorList>
    </citation>
    <scope>NUCLEOTIDE SEQUENCE [LARGE SCALE GENOMIC DNA]</scope>
    <source>
        <strain evidence="4 5">ALL</strain>
    </source>
</reference>
<dbReference type="InterPro" id="IPR039948">
    <property type="entry name" value="ELC1"/>
</dbReference>
<keyword evidence="5" id="KW-1185">Reference proteome</keyword>
<feature type="region of interest" description="Disordered" evidence="2">
    <location>
        <begin position="85"/>
        <end position="110"/>
    </location>
</feature>
<evidence type="ECO:0000259" key="3">
    <source>
        <dbReference type="Pfam" id="PF03931"/>
    </source>
</evidence>
<organism evidence="4 5">
    <name type="scientific">Steinernema carpocapsae</name>
    <name type="common">Entomopathogenic nematode</name>
    <dbReference type="NCBI Taxonomy" id="34508"/>
    <lineage>
        <taxon>Eukaryota</taxon>
        <taxon>Metazoa</taxon>
        <taxon>Ecdysozoa</taxon>
        <taxon>Nematoda</taxon>
        <taxon>Chromadorea</taxon>
        <taxon>Rhabditida</taxon>
        <taxon>Tylenchina</taxon>
        <taxon>Panagrolaimomorpha</taxon>
        <taxon>Strongyloidoidea</taxon>
        <taxon>Steinernematidae</taxon>
        <taxon>Steinernema</taxon>
    </lineage>
</organism>
<dbReference type="Pfam" id="PF03931">
    <property type="entry name" value="Skp1_POZ"/>
    <property type="match status" value="1"/>
</dbReference>
<reference evidence="4 5" key="1">
    <citation type="journal article" date="2015" name="Genome Biol.">
        <title>Comparative genomics of Steinernema reveals deeply conserved gene regulatory networks.</title>
        <authorList>
            <person name="Dillman A.R."/>
            <person name="Macchietto M."/>
            <person name="Porter C.F."/>
            <person name="Rogers A."/>
            <person name="Williams B."/>
            <person name="Antoshechkin I."/>
            <person name="Lee M.M."/>
            <person name="Goodwin Z."/>
            <person name="Lu X."/>
            <person name="Lewis E.E."/>
            <person name="Goodrich-Blair H."/>
            <person name="Stock S.P."/>
            <person name="Adams B.J."/>
            <person name="Sternberg P.W."/>
            <person name="Mortazavi A."/>
        </authorList>
    </citation>
    <scope>NUCLEOTIDE SEQUENCE [LARGE SCALE GENOMIC DNA]</scope>
    <source>
        <strain evidence="4 5">ALL</strain>
    </source>
</reference>
<gene>
    <name evidence="4" type="ORF">L596_010717</name>
</gene>
<protein>
    <recommendedName>
        <fullName evidence="3">SKP1 component POZ domain-containing protein</fullName>
    </recommendedName>
</protein>
<dbReference type="GO" id="GO:0006511">
    <property type="term" value="P:ubiquitin-dependent protein catabolic process"/>
    <property type="evidence" value="ECO:0007669"/>
    <property type="project" value="InterPro"/>
</dbReference>
<dbReference type="EMBL" id="AZBU02000002">
    <property type="protein sequence ID" value="TKR96739.1"/>
    <property type="molecule type" value="Genomic_DNA"/>
</dbReference>
<dbReference type="InterPro" id="IPR016073">
    <property type="entry name" value="Skp1_comp_POZ"/>
</dbReference>
<sequence length="110" mass="11863">MSSSEQGKKYGGCEGPDAEYVKLVSSDGHEFFIRRELAVTSGTIKAMLSGAVRGERVQRRAFPRDTLPRAAQGVPVLLLQEPLHKQLDGDPRVQHSARSLPGAPDGGQLP</sequence>
<dbReference type="SUPFAM" id="SSF54695">
    <property type="entry name" value="POZ domain"/>
    <property type="match status" value="1"/>
</dbReference>